<dbReference type="Proteomes" id="UP000823892">
    <property type="component" value="Unassembled WGS sequence"/>
</dbReference>
<dbReference type="Pfam" id="PF20194">
    <property type="entry name" value="DUF6557"/>
    <property type="match status" value="1"/>
</dbReference>
<evidence type="ECO:0000313" key="2">
    <source>
        <dbReference type="EMBL" id="HJD28095.1"/>
    </source>
</evidence>
<dbReference type="InterPro" id="IPR046687">
    <property type="entry name" value="DUF6557"/>
</dbReference>
<organism evidence="2 3">
    <name type="scientific">Candidatus Blautia avicola</name>
    <dbReference type="NCBI Taxonomy" id="2838483"/>
    <lineage>
        <taxon>Bacteria</taxon>
        <taxon>Bacillati</taxon>
        <taxon>Bacillota</taxon>
        <taxon>Clostridia</taxon>
        <taxon>Lachnospirales</taxon>
        <taxon>Lachnospiraceae</taxon>
        <taxon>Blautia</taxon>
    </lineage>
</organism>
<sequence>MIIKDLIELCPVEEIVSEILLMCGVDESEREEISRNHTAFINNLKKKTPIDTGYVVLGITYMDEGKEYMDASLFEKCELQEFFKQQNPLPDRSSLDTLALEKIMQLLSQLRVPENYGFEPSPWEEILGYEVDPQNVTKVGAAKLSAAVIYDMTFWGFTEEEVLAERKKLEDTAADIERVRTLPAEEQKKYFKTANEIFPELKLEDDRTEAQKEQERLESAKEILKNRLRTLETLKAYSKSYIGSIR</sequence>
<protein>
    <submittedName>
        <fullName evidence="2">Uncharacterized protein</fullName>
    </submittedName>
</protein>
<evidence type="ECO:0000256" key="1">
    <source>
        <dbReference type="SAM" id="Coils"/>
    </source>
</evidence>
<gene>
    <name evidence="2" type="ORF">H9914_03740</name>
</gene>
<accession>A0A9D2QRC1</accession>
<dbReference type="AlphaFoldDB" id="A0A9D2QRC1"/>
<evidence type="ECO:0000313" key="3">
    <source>
        <dbReference type="Proteomes" id="UP000823892"/>
    </source>
</evidence>
<name>A0A9D2QRC1_9FIRM</name>
<comment type="caution">
    <text evidence="2">The sequence shown here is derived from an EMBL/GenBank/DDBJ whole genome shotgun (WGS) entry which is preliminary data.</text>
</comment>
<reference evidence="2" key="1">
    <citation type="journal article" date="2021" name="PeerJ">
        <title>Extensive microbial diversity within the chicken gut microbiome revealed by metagenomics and culture.</title>
        <authorList>
            <person name="Gilroy R."/>
            <person name="Ravi A."/>
            <person name="Getino M."/>
            <person name="Pursley I."/>
            <person name="Horton D.L."/>
            <person name="Alikhan N.F."/>
            <person name="Baker D."/>
            <person name="Gharbi K."/>
            <person name="Hall N."/>
            <person name="Watson M."/>
            <person name="Adriaenssens E.M."/>
            <person name="Foster-Nyarko E."/>
            <person name="Jarju S."/>
            <person name="Secka A."/>
            <person name="Antonio M."/>
            <person name="Oren A."/>
            <person name="Chaudhuri R.R."/>
            <person name="La Ragione R."/>
            <person name="Hildebrand F."/>
            <person name="Pallen M.J."/>
        </authorList>
    </citation>
    <scope>NUCLEOTIDE SEQUENCE</scope>
    <source>
        <strain evidence="2">ChiBcec6-4105</strain>
    </source>
</reference>
<proteinExistence type="predicted"/>
<feature type="coiled-coil region" evidence="1">
    <location>
        <begin position="159"/>
        <end position="234"/>
    </location>
</feature>
<reference evidence="2" key="2">
    <citation type="submission" date="2021-04" db="EMBL/GenBank/DDBJ databases">
        <authorList>
            <person name="Gilroy R."/>
        </authorList>
    </citation>
    <scope>NUCLEOTIDE SEQUENCE</scope>
    <source>
        <strain evidence="2">ChiBcec6-4105</strain>
    </source>
</reference>
<keyword evidence="1" id="KW-0175">Coiled coil</keyword>
<dbReference type="EMBL" id="DWUY01000082">
    <property type="protein sequence ID" value="HJD28095.1"/>
    <property type="molecule type" value="Genomic_DNA"/>
</dbReference>